<organism evidence="1 2">
    <name type="scientific">Streptomyces ortus</name>
    <dbReference type="NCBI Taxonomy" id="2867268"/>
    <lineage>
        <taxon>Bacteria</taxon>
        <taxon>Bacillati</taxon>
        <taxon>Actinomycetota</taxon>
        <taxon>Actinomycetes</taxon>
        <taxon>Kitasatosporales</taxon>
        <taxon>Streptomycetaceae</taxon>
        <taxon>Streptomyces</taxon>
    </lineage>
</organism>
<dbReference type="RefSeq" id="WP_267025157.1">
    <property type="nucleotide sequence ID" value="NZ_JAIFZO010000002.1"/>
</dbReference>
<reference evidence="1" key="1">
    <citation type="journal article" date="2022" name="bioRxiv">
        <title>Discovery and biosynthetic assessment of Streptomyces ortus sp nov. isolated from a deep-sea sponge.</title>
        <authorList>
            <person name="Williams S.E."/>
        </authorList>
    </citation>
    <scope>NUCLEOTIDE SEQUENCE</scope>
    <source>
        <strain evidence="1">A15ISP2-DRY2</strain>
    </source>
</reference>
<accession>A0ABT3UZJ8</accession>
<evidence type="ECO:0000313" key="2">
    <source>
        <dbReference type="Proteomes" id="UP001165590"/>
    </source>
</evidence>
<sequence>MSAPEPSADLVADVDDIFLGHWSDDLMAIVRAPYSPNVLLAYAYRDNARHIPAD</sequence>
<name>A0ABT3UZJ8_9ACTN</name>
<keyword evidence="2" id="KW-1185">Reference proteome</keyword>
<comment type="caution">
    <text evidence="1">The sequence shown here is derived from an EMBL/GenBank/DDBJ whole genome shotgun (WGS) entry which is preliminary data.</text>
</comment>
<dbReference type="Proteomes" id="UP001165590">
    <property type="component" value="Unassembled WGS sequence"/>
</dbReference>
<dbReference type="EMBL" id="JAIFZO010000002">
    <property type="protein sequence ID" value="MCX4232054.1"/>
    <property type="molecule type" value="Genomic_DNA"/>
</dbReference>
<gene>
    <name evidence="1" type="ORF">K3769_04510</name>
</gene>
<proteinExistence type="predicted"/>
<evidence type="ECO:0000313" key="1">
    <source>
        <dbReference type="EMBL" id="MCX4232054.1"/>
    </source>
</evidence>
<protein>
    <submittedName>
        <fullName evidence="1">Uncharacterized protein</fullName>
    </submittedName>
</protein>